<evidence type="ECO:0000313" key="1">
    <source>
        <dbReference type="EMBL" id="NYE04520.1"/>
    </source>
</evidence>
<sequence>MKFYIASSFKNIEKVRYVSKKLKDKGFIHTYDWTVNENVTTFEELKAIGQKEKNAVIKADFVVVLLPAGKGSHIELGIAIGNGKKIYLYSPNNEVDNIETTSTFYHLPEIEKCFGTIDKLVDIIDLKSKSLLSNRCLS</sequence>
<proteinExistence type="predicted"/>
<dbReference type="AlphaFoldDB" id="A0A852T6Y1"/>
<dbReference type="SUPFAM" id="SSF52309">
    <property type="entry name" value="N-(deoxy)ribosyltransferase-like"/>
    <property type="match status" value="1"/>
</dbReference>
<dbReference type="GO" id="GO:0016740">
    <property type="term" value="F:transferase activity"/>
    <property type="evidence" value="ECO:0007669"/>
    <property type="project" value="UniProtKB-KW"/>
</dbReference>
<dbReference type="Pfam" id="PF05014">
    <property type="entry name" value="Nuc_deoxyrib_tr"/>
    <property type="match status" value="1"/>
</dbReference>
<name>A0A852T6Y1_9BACI</name>
<accession>A0A852T6Y1</accession>
<dbReference type="Gene3D" id="3.40.50.450">
    <property type="match status" value="1"/>
</dbReference>
<organism evidence="1 2">
    <name type="scientific">Neobacillus niacini</name>
    <dbReference type="NCBI Taxonomy" id="86668"/>
    <lineage>
        <taxon>Bacteria</taxon>
        <taxon>Bacillati</taxon>
        <taxon>Bacillota</taxon>
        <taxon>Bacilli</taxon>
        <taxon>Bacillales</taxon>
        <taxon>Bacillaceae</taxon>
        <taxon>Neobacillus</taxon>
    </lineage>
</organism>
<dbReference type="EMBL" id="JACCBX010000002">
    <property type="protein sequence ID" value="NYE04520.1"/>
    <property type="molecule type" value="Genomic_DNA"/>
</dbReference>
<evidence type="ECO:0000313" key="2">
    <source>
        <dbReference type="Proteomes" id="UP000548423"/>
    </source>
</evidence>
<reference evidence="2" key="1">
    <citation type="submission" date="2020-07" db="EMBL/GenBank/DDBJ databases">
        <authorList>
            <person name="Partida-Martinez L."/>
            <person name="Huntemann M."/>
            <person name="Clum A."/>
            <person name="Wang J."/>
            <person name="Palaniappan K."/>
            <person name="Ritter S."/>
            <person name="Chen I.-M."/>
            <person name="Stamatis D."/>
            <person name="Reddy T."/>
            <person name="O'Malley R."/>
            <person name="Daum C."/>
            <person name="Shapiro N."/>
            <person name="Ivanova N."/>
            <person name="Kyrpides N."/>
            <person name="Woyke T."/>
        </authorList>
    </citation>
    <scope>NUCLEOTIDE SEQUENCE [LARGE SCALE GENOMIC DNA]</scope>
    <source>
        <strain evidence="2">AT2.8</strain>
    </source>
</reference>
<reference evidence="2" key="2">
    <citation type="submission" date="2020-08" db="EMBL/GenBank/DDBJ databases">
        <title>The Agave Microbiome: Exploring the role of microbial communities in plant adaptations to desert environments.</title>
        <authorList>
            <person name="Partida-Martinez L.P."/>
        </authorList>
    </citation>
    <scope>NUCLEOTIDE SEQUENCE [LARGE SCALE GENOMIC DNA]</scope>
    <source>
        <strain evidence="2">AT2.8</strain>
    </source>
</reference>
<dbReference type="InterPro" id="IPR007710">
    <property type="entry name" value="Nucleoside_deoxyribTrfase"/>
</dbReference>
<comment type="caution">
    <text evidence="1">The sequence shown here is derived from an EMBL/GenBank/DDBJ whole genome shotgun (WGS) entry which is preliminary data.</text>
</comment>
<protein>
    <submittedName>
        <fullName evidence="1">Nucleoside 2-deoxyribosyltransferase</fullName>
    </submittedName>
</protein>
<dbReference type="Proteomes" id="UP000548423">
    <property type="component" value="Unassembled WGS sequence"/>
</dbReference>
<gene>
    <name evidence="1" type="ORF">F4694_001264</name>
</gene>